<proteinExistence type="predicted"/>
<gene>
    <name evidence="1" type="ORF">GCM10011375_17110</name>
</gene>
<evidence type="ECO:0000313" key="2">
    <source>
        <dbReference type="Proteomes" id="UP000605392"/>
    </source>
</evidence>
<keyword evidence="2" id="KW-1185">Reference proteome</keyword>
<sequence length="131" mass="14685">MGIIILPFLLGGLIISLMALIDTFKLIMDKEIAMREIVFGLLITVVIFGFISLSYVIEGRAWGLSPAFRLPICMIFIPFGIYTVVKSSNNAKTKYFSRLLLVSIGLSGVLGLVFNEVFFDLIDYLGIEKYY</sequence>
<dbReference type="EMBL" id="BMFN01000002">
    <property type="protein sequence ID" value="GGF62728.1"/>
    <property type="molecule type" value="Genomic_DNA"/>
</dbReference>
<comment type="caution">
    <text evidence="1">The sequence shown here is derived from an EMBL/GenBank/DDBJ whole genome shotgun (WGS) entry which is preliminary data.</text>
</comment>
<name>A0ACB5PQM5_9BACT</name>
<reference evidence="1 2" key="1">
    <citation type="journal article" date="2019" name="Int. J. Syst. Evol. Microbiol.">
        <title>The Global Catalogue of Microorganisms (GCM) 10K type strain sequencing project: providing services to taxonomists for standard genome sequencing and annotation.</title>
        <authorList>
            <consortium name="The Broad Institute Genomics Platform"/>
            <consortium name="The Broad Institute Genome Sequencing Center for Infectious Disease"/>
            <person name="Wu L."/>
            <person name="Ma J."/>
        </authorList>
    </citation>
    <scope>NUCLEOTIDE SEQUENCE [LARGE SCALE GENOMIC DNA]</scope>
    <source>
        <strain evidence="1 2">CGMCC 1.12720</strain>
    </source>
</reference>
<evidence type="ECO:0000313" key="1">
    <source>
        <dbReference type="EMBL" id="GGF62728.1"/>
    </source>
</evidence>
<organism evidence="1 2">
    <name type="scientific">Hymenobacter qilianensis</name>
    <dbReference type="NCBI Taxonomy" id="1385715"/>
    <lineage>
        <taxon>Bacteria</taxon>
        <taxon>Pseudomonadati</taxon>
        <taxon>Bacteroidota</taxon>
        <taxon>Cytophagia</taxon>
        <taxon>Cytophagales</taxon>
        <taxon>Hymenobacteraceae</taxon>
        <taxon>Hymenobacter</taxon>
    </lineage>
</organism>
<protein>
    <submittedName>
        <fullName evidence="1">Uncharacterized protein</fullName>
    </submittedName>
</protein>
<accession>A0ACB5PQM5</accession>
<dbReference type="Proteomes" id="UP000605392">
    <property type="component" value="Unassembled WGS sequence"/>
</dbReference>